<dbReference type="GeneID" id="16045363"/>
<keyword evidence="2" id="KW-1185">Reference proteome</keyword>
<organism evidence="1 2">
    <name type="scientific">Synechococcus phage S-IOM18</name>
    <dbReference type="NCBI Taxonomy" id="754039"/>
    <lineage>
        <taxon>Viruses</taxon>
        <taxon>Duplodnaviria</taxon>
        <taxon>Heunggongvirae</taxon>
        <taxon>Uroviricota</taxon>
        <taxon>Caudoviricetes</taxon>
        <taxon>Pantevenvirales</taxon>
        <taxon>Kyanoviridae</taxon>
        <taxon>Tefnutvirus</taxon>
        <taxon>Tefnutvirus siom18</taxon>
    </lineage>
</organism>
<sequence length="154" mass="18288">MTTDFEDYIIGHWTNKSQAQSNPHHFVSVEIIWKRHEEGYQSMNYKRAEGPDYFYRKKNHKFVQISDTEVLVENYHLDWTRHEDCDILFTFDGHAWHGQLACPGKCYGYRGDRVVSEIHAYGDKLHTMDQGYDIKTGELVWGSEQLYKFTRMGE</sequence>
<dbReference type="EMBL" id="HQ317383">
    <property type="protein sequence ID" value="AGN33516.1"/>
    <property type="molecule type" value="Genomic_DNA"/>
</dbReference>
<dbReference type="KEGG" id="vg:16045363"/>
<proteinExistence type="predicted"/>
<evidence type="ECO:0000313" key="2">
    <source>
        <dbReference type="Proteomes" id="UP000204294"/>
    </source>
</evidence>
<gene>
    <name evidence="1" type="ORF">SWYG_00004</name>
</gene>
<dbReference type="InterPro" id="IPR010404">
    <property type="entry name" value="CpcT/CpeT"/>
</dbReference>
<dbReference type="Proteomes" id="UP000204294">
    <property type="component" value="Segment"/>
</dbReference>
<dbReference type="Pfam" id="PF06206">
    <property type="entry name" value="CpeT"/>
    <property type="match status" value="1"/>
</dbReference>
<accession>R9TLM8</accession>
<evidence type="ECO:0008006" key="3">
    <source>
        <dbReference type="Google" id="ProtNLM"/>
    </source>
</evidence>
<dbReference type="GO" id="GO:0016829">
    <property type="term" value="F:lyase activity"/>
    <property type="evidence" value="ECO:0007669"/>
    <property type="project" value="InterPro"/>
</dbReference>
<reference evidence="1 2" key="1">
    <citation type="submission" date="2010-09" db="EMBL/GenBank/DDBJ databases">
        <title>The Genome Sequence of Synechococcus phage S-IOM18.</title>
        <authorList>
            <consortium name="The Broad Institute Genome Sequencing Platform"/>
            <person name="Henn M.R."/>
            <person name="Clokie M."/>
            <person name="Levin J."/>
            <person name="Malboeuf C."/>
            <person name="Casali M."/>
            <person name="Russ C."/>
            <person name="Lennon N."/>
            <person name="Chapman S.B."/>
            <person name="Erlich R."/>
            <person name="Young S.K."/>
            <person name="Yandava C."/>
            <person name="Zeng Q."/>
            <person name="Fitzgerald M.F."/>
            <person name="Alvarado L."/>
            <person name="Anderson S."/>
            <person name="Berlin A."/>
            <person name="Chen Z."/>
            <person name="Freedman E."/>
            <person name="Gellesch M."/>
            <person name="Goldberg J."/>
            <person name="Green L."/>
            <person name="Griggs A."/>
            <person name="Gujja S."/>
            <person name="Heilman E.R."/>
            <person name="Heiman D."/>
            <person name="Hollinger A."/>
            <person name="Howarth C."/>
            <person name="Larson L."/>
            <person name="Mehta T."/>
            <person name="Neiman D."/>
            <person name="Pearson M."/>
            <person name="Roberts A."/>
            <person name="Ryan E."/>
            <person name="Saif S."/>
            <person name="Shea T."/>
            <person name="Shenoy N."/>
            <person name="Sisk P."/>
            <person name="Stolte C."/>
            <person name="Sykes S."/>
            <person name="White J."/>
            <person name="Haas B."/>
            <person name="Nusbaum C."/>
            <person name="Birren B."/>
        </authorList>
    </citation>
    <scope>NUCLEOTIDE SEQUENCE [LARGE SCALE GENOMIC DNA]</scope>
    <source>
        <strain evidence="1 2">S-IOM18</strain>
    </source>
</reference>
<dbReference type="Gene3D" id="2.40.128.590">
    <property type="entry name" value="CpcT/CpeT domain"/>
    <property type="match status" value="1"/>
</dbReference>
<evidence type="ECO:0000313" key="1">
    <source>
        <dbReference type="EMBL" id="AGN33516.1"/>
    </source>
</evidence>
<dbReference type="RefSeq" id="YP_008126330.1">
    <property type="nucleotide sequence ID" value="NC_021536.1"/>
</dbReference>
<name>R9TLM8_9CAUD</name>
<dbReference type="OrthoDB" id="14354at10239"/>
<dbReference type="InterPro" id="IPR038672">
    <property type="entry name" value="CpcT/CpeT_sf"/>
</dbReference>
<protein>
    <recommendedName>
        <fullName evidence="3">Antenna protein</fullName>
    </recommendedName>
</protein>